<gene>
    <name evidence="1" type="ORF">IFR04_003313</name>
</gene>
<organism evidence="1 2">
    <name type="scientific">Cadophora malorum</name>
    <dbReference type="NCBI Taxonomy" id="108018"/>
    <lineage>
        <taxon>Eukaryota</taxon>
        <taxon>Fungi</taxon>
        <taxon>Dikarya</taxon>
        <taxon>Ascomycota</taxon>
        <taxon>Pezizomycotina</taxon>
        <taxon>Leotiomycetes</taxon>
        <taxon>Helotiales</taxon>
        <taxon>Ploettnerulaceae</taxon>
        <taxon>Cadophora</taxon>
    </lineage>
</organism>
<evidence type="ECO:0000313" key="2">
    <source>
        <dbReference type="Proteomes" id="UP000664132"/>
    </source>
</evidence>
<dbReference type="EMBL" id="JAFJYH010000033">
    <property type="protein sequence ID" value="KAG4423490.1"/>
    <property type="molecule type" value="Genomic_DNA"/>
</dbReference>
<sequence length="84" mass="9628">MSSIQNSAVDNHIPPRPFTLVALEEVEVYAAALSYLMADYNILVIGFDKDRDNNIRNTYASLGLDCMVRIFDVEDHIQLEEFIY</sequence>
<comment type="caution">
    <text evidence="1">The sequence shown here is derived from an EMBL/GenBank/DDBJ whole genome shotgun (WGS) entry which is preliminary data.</text>
</comment>
<evidence type="ECO:0000313" key="1">
    <source>
        <dbReference type="EMBL" id="KAG4423490.1"/>
    </source>
</evidence>
<protein>
    <submittedName>
        <fullName evidence="1">Uncharacterized protein</fullName>
    </submittedName>
</protein>
<keyword evidence="2" id="KW-1185">Reference proteome</keyword>
<name>A0A8H7WEU4_9HELO</name>
<accession>A0A8H7WEU4</accession>
<dbReference type="AlphaFoldDB" id="A0A8H7WEU4"/>
<dbReference type="Proteomes" id="UP000664132">
    <property type="component" value="Unassembled WGS sequence"/>
</dbReference>
<reference evidence="1" key="1">
    <citation type="submission" date="2021-02" db="EMBL/GenBank/DDBJ databases">
        <title>Genome sequence Cadophora malorum strain M34.</title>
        <authorList>
            <person name="Stefanovic E."/>
            <person name="Vu D."/>
            <person name="Scully C."/>
            <person name="Dijksterhuis J."/>
            <person name="Roader J."/>
            <person name="Houbraken J."/>
        </authorList>
    </citation>
    <scope>NUCLEOTIDE SEQUENCE</scope>
    <source>
        <strain evidence="1">M34</strain>
    </source>
</reference>
<proteinExistence type="predicted"/>